<dbReference type="Proteomes" id="UP001220256">
    <property type="component" value="Unassembled WGS sequence"/>
</dbReference>
<feature type="region of interest" description="Disordered" evidence="1">
    <location>
        <begin position="375"/>
        <end position="396"/>
    </location>
</feature>
<evidence type="ECO:0000313" key="2">
    <source>
        <dbReference type="EMBL" id="KAJ5283625.1"/>
    </source>
</evidence>
<gene>
    <name evidence="2" type="ORF">N7505_001605</name>
</gene>
<accession>A0ABQ8WYB0</accession>
<evidence type="ECO:0000256" key="1">
    <source>
        <dbReference type="SAM" id="MobiDB-lite"/>
    </source>
</evidence>
<evidence type="ECO:0000313" key="3">
    <source>
        <dbReference type="Proteomes" id="UP001220256"/>
    </source>
</evidence>
<dbReference type="EMBL" id="JAPVEB010000001">
    <property type="protein sequence ID" value="KAJ5283625.1"/>
    <property type="molecule type" value="Genomic_DNA"/>
</dbReference>
<keyword evidence="3" id="KW-1185">Reference proteome</keyword>
<organism evidence="2 3">
    <name type="scientific">Penicillium chrysogenum</name>
    <name type="common">Penicillium notatum</name>
    <dbReference type="NCBI Taxonomy" id="5076"/>
    <lineage>
        <taxon>Eukaryota</taxon>
        <taxon>Fungi</taxon>
        <taxon>Dikarya</taxon>
        <taxon>Ascomycota</taxon>
        <taxon>Pezizomycotina</taxon>
        <taxon>Eurotiomycetes</taxon>
        <taxon>Eurotiomycetidae</taxon>
        <taxon>Eurotiales</taxon>
        <taxon>Aspergillaceae</taxon>
        <taxon>Penicillium</taxon>
        <taxon>Penicillium chrysogenum species complex</taxon>
    </lineage>
</organism>
<reference evidence="2 3" key="1">
    <citation type="journal article" date="2023" name="IMA Fungus">
        <title>Comparative genomic study of the Penicillium genus elucidates a diverse pangenome and 15 lateral gene transfer events.</title>
        <authorList>
            <person name="Petersen C."/>
            <person name="Sorensen T."/>
            <person name="Nielsen M.R."/>
            <person name="Sondergaard T.E."/>
            <person name="Sorensen J.L."/>
            <person name="Fitzpatrick D.A."/>
            <person name="Frisvad J.C."/>
            <person name="Nielsen K.L."/>
        </authorList>
    </citation>
    <scope>NUCLEOTIDE SEQUENCE [LARGE SCALE GENOMIC DNA]</scope>
    <source>
        <strain evidence="2 3">IBT 3361</strain>
    </source>
</reference>
<feature type="region of interest" description="Disordered" evidence="1">
    <location>
        <begin position="242"/>
        <end position="261"/>
    </location>
</feature>
<name>A0ABQ8WYB0_PENCH</name>
<sequence length="447" mass="51593">MEPTKVPKRPTLRWNKCRRQVLCCLFRFFVCSKKQTEEIFSYMFRSHLNDRGIQGFVPFATLNTQWVWMKTRRDPVWSHVRTSTVFDTDEEWKEIIARIKSAAKTLRFELIEKTEDDINISRSSSVGADDERSIALNGPAAPMLLHSFSTPETLSPMVMVSPRRDHGFGESPRANQTIQRSVDQTIDRTIDQRNDSQNDLYNELNRPNEPVVTGHGKLCFWCKHEGAIYDPEEELQNEVYNDSGYEDDSRGNEHDNPQDDPVMREYARGLKQFTRELHGEVPYSDEESPDSGSVAYLMTPHEGLSNVRPFCDPHISSLSNLEQEPLDSEDNSDWCADRESPVDLTGFGTPSISEDQNGYLVDDRTSAREALSRFRFPHTRAGRDETPDDGLSRRASRYEWPPNDEIMVETLRQLSVEALRQVENQSNNRTHQEMDVLMYDGNTWNQV</sequence>
<protein>
    <submittedName>
        <fullName evidence="2">Uncharacterized protein</fullName>
    </submittedName>
</protein>
<comment type="caution">
    <text evidence="2">The sequence shown here is derived from an EMBL/GenBank/DDBJ whole genome shotgun (WGS) entry which is preliminary data.</text>
</comment>
<proteinExistence type="predicted"/>
<feature type="compositionally biased region" description="Basic and acidic residues" evidence="1">
    <location>
        <begin position="247"/>
        <end position="261"/>
    </location>
</feature>